<evidence type="ECO:0000313" key="2">
    <source>
        <dbReference type="Proteomes" id="UP000325292"/>
    </source>
</evidence>
<keyword evidence="2" id="KW-1185">Reference proteome</keyword>
<accession>A0ABM6RMU3</accession>
<dbReference type="Proteomes" id="UP000325292">
    <property type="component" value="Chromosome"/>
</dbReference>
<gene>
    <name evidence="1" type="ORF">BXT84_00660</name>
</gene>
<name>A0ABM6RMU3_9FIRM</name>
<dbReference type="EMBL" id="CP019454">
    <property type="protein sequence ID" value="AUW92646.1"/>
    <property type="molecule type" value="Genomic_DNA"/>
</dbReference>
<reference evidence="1 2" key="1">
    <citation type="journal article" date="2019" name="Sci. Rep.">
        <title>Sulfobacillus thermotolerans: new insights into resistance and metabolic capacities of acidophilic chemolithotrophs.</title>
        <authorList>
            <person name="Panyushkina A.E."/>
            <person name="Babenko V.V."/>
            <person name="Nikitina A.S."/>
            <person name="Selezneva O.V."/>
            <person name="Tsaplina I.A."/>
            <person name="Letarova M.A."/>
            <person name="Kostryukova E.S."/>
            <person name="Letarov A.V."/>
        </authorList>
    </citation>
    <scope>NUCLEOTIDE SEQUENCE [LARGE SCALE GENOMIC DNA]</scope>
    <source>
        <strain evidence="1 2">Kr1</strain>
    </source>
</reference>
<evidence type="ECO:0000313" key="1">
    <source>
        <dbReference type="EMBL" id="AUW92646.1"/>
    </source>
</evidence>
<proteinExistence type="predicted"/>
<organism evidence="1 2">
    <name type="scientific">Sulfobacillus thermotolerans</name>
    <dbReference type="NCBI Taxonomy" id="338644"/>
    <lineage>
        <taxon>Bacteria</taxon>
        <taxon>Bacillati</taxon>
        <taxon>Bacillota</taxon>
        <taxon>Clostridia</taxon>
        <taxon>Eubacteriales</taxon>
        <taxon>Clostridiales Family XVII. Incertae Sedis</taxon>
        <taxon>Sulfobacillus</taxon>
    </lineage>
</organism>
<protein>
    <submittedName>
        <fullName evidence="1">Uncharacterized protein</fullName>
    </submittedName>
</protein>
<sequence>MSVYDLEQKCYYRPIPPRQHYSLDDVKDLVVFSRVTLTSTNRPLSKARPHIEDIAVDTAPRPIGPPLTLEEQQEFLGRIALNSVNEVFLDSFC</sequence>